<dbReference type="CDD" id="cd11558">
    <property type="entry name" value="W2_eIF2B_epsilon"/>
    <property type="match status" value="1"/>
</dbReference>
<dbReference type="EMBL" id="CABVLU010000002">
    <property type="protein sequence ID" value="VVT50007.1"/>
    <property type="molecule type" value="Genomic_DNA"/>
</dbReference>
<evidence type="ECO:0000256" key="4">
    <source>
        <dbReference type="ARBA" id="ARBA00022540"/>
    </source>
</evidence>
<dbReference type="SMART" id="SM00515">
    <property type="entry name" value="eIF5C"/>
    <property type="match status" value="1"/>
</dbReference>
<keyword evidence="3" id="KW-0963">Cytoplasm</keyword>
<sequence length="620" mass="68540">MPPKKKTDEEEGLQAIVLSDSYQDRFLPLTRERPRCLLPLANTPLLEYTLEFLATARVAEVFVIGSAHAQQIEEYIQGSKWVSASAPFRVEVIQSDSCSIGDALRDIDRLGLVTNDFLLISGDIVSNIDFSKVLTAHRERNDRNAIMTMVLREASANHRTRAKDGAGLFVIAEPSGQCVRYESAPHDLGTVEIDSEALADFETLSLRNDLIDCHIDICTPDVPALFTENFDYNDLRMDFVKGILTSELLGKTIYTHIVDNQYSARVESYQTYDAVSRDVISRYAYPLTPEYNLLDDQSFRHHFGHIYKEDGVVLAQSCVIGPQSVIGSGTFIGERTQVLQSVVGRRCRVGEGVRLEGAYLWEDVVVEDGAIVERAVVGSGAVIRSGVRVGSGAVVSFGEVVTADKHGAPDDMDSLVYELEGVALSDGSIASDHGRVDREERGKSRGKEAEDTDDEDEEDDFNSEAIASIERAITENHDLDIAVLELNTLRMTLNVGYEDVRAATASALVGYVGKLVSTGTLNVKAAVERIFGQWGLLFKRQAFDLEDEIDVLRLVGELFEGGKIGGSWQQGLVYAMESLYDEDVIDEEAYFGWYRQIASDSALHGVVKAYVEWLENAESE</sequence>
<dbReference type="GO" id="GO:0003743">
    <property type="term" value="F:translation initiation factor activity"/>
    <property type="evidence" value="ECO:0007669"/>
    <property type="project" value="TreeGrafter"/>
</dbReference>
<organism evidence="10 11">
    <name type="scientific">Magnusiomyces paraingens</name>
    <dbReference type="NCBI Taxonomy" id="2606893"/>
    <lineage>
        <taxon>Eukaryota</taxon>
        <taxon>Fungi</taxon>
        <taxon>Dikarya</taxon>
        <taxon>Ascomycota</taxon>
        <taxon>Saccharomycotina</taxon>
        <taxon>Dipodascomycetes</taxon>
        <taxon>Dipodascales</taxon>
        <taxon>Dipodascaceae</taxon>
        <taxon>Magnusiomyces</taxon>
    </lineage>
</organism>
<name>A0A5E8BKA5_9ASCO</name>
<comment type="similarity">
    <text evidence="2">Belongs to the eIF-2B gamma/epsilon subunits family.</text>
</comment>
<accession>A0A5E8BKA5</accession>
<evidence type="ECO:0000256" key="1">
    <source>
        <dbReference type="ARBA" id="ARBA00004514"/>
    </source>
</evidence>
<evidence type="ECO:0000256" key="3">
    <source>
        <dbReference type="ARBA" id="ARBA00022490"/>
    </source>
</evidence>
<feature type="domain" description="W2" evidence="9">
    <location>
        <begin position="455"/>
        <end position="620"/>
    </location>
</feature>
<dbReference type="Pfam" id="PF02020">
    <property type="entry name" value="W2"/>
    <property type="match status" value="1"/>
</dbReference>
<evidence type="ECO:0000256" key="8">
    <source>
        <dbReference type="SAM" id="MobiDB-lite"/>
    </source>
</evidence>
<dbReference type="Proteomes" id="UP000398389">
    <property type="component" value="Unassembled WGS sequence"/>
</dbReference>
<dbReference type="PANTHER" id="PTHR45887">
    <property type="entry name" value="TRANSLATION INITIATION FACTOR EIF-2B SUBUNIT EPSILON"/>
    <property type="match status" value="1"/>
</dbReference>
<dbReference type="InterPro" id="IPR016024">
    <property type="entry name" value="ARM-type_fold"/>
</dbReference>
<evidence type="ECO:0000256" key="7">
    <source>
        <dbReference type="ARBA" id="ARBA00046432"/>
    </source>
</evidence>
<dbReference type="GO" id="GO:0005851">
    <property type="term" value="C:eukaryotic translation initiation factor 2B complex"/>
    <property type="evidence" value="ECO:0007669"/>
    <property type="project" value="TreeGrafter"/>
</dbReference>
<dbReference type="SUPFAM" id="SSF48371">
    <property type="entry name" value="ARM repeat"/>
    <property type="match status" value="1"/>
</dbReference>
<comment type="subunit">
    <text evidence="7">Component of the translation initiation factor 2B (eIF2B) complex which is a heterodecamer of two sets of five different subunits: alpha, beta, gamma, delta and epsilon. Subunits alpha, beta and delta comprise a regulatory subcomplex and subunits epsilon and gamma comprise a catalytic subcomplex. Within the complex, the hexameric regulatory complex resides at the center, with the two heterodimeric catalytic subcomplexes bound on opposite sides.</text>
</comment>
<dbReference type="Pfam" id="PF25084">
    <property type="entry name" value="LbH_EIF2B"/>
    <property type="match status" value="1"/>
</dbReference>
<dbReference type="Pfam" id="PF00483">
    <property type="entry name" value="NTP_transferase"/>
    <property type="match status" value="1"/>
</dbReference>
<evidence type="ECO:0000256" key="6">
    <source>
        <dbReference type="ARBA" id="ARBA00044345"/>
    </source>
</evidence>
<feature type="region of interest" description="Disordered" evidence="8">
    <location>
        <begin position="428"/>
        <end position="461"/>
    </location>
</feature>
<dbReference type="InterPro" id="IPR035543">
    <property type="entry name" value="eIF-2B_epsilon_N"/>
</dbReference>
<dbReference type="Gene3D" id="2.160.10.10">
    <property type="entry name" value="Hexapeptide repeat proteins"/>
    <property type="match status" value="1"/>
</dbReference>
<dbReference type="FunFam" id="3.90.550.10:FF:000066">
    <property type="entry name" value="Translation initiation factor eIF-2B subunit epsilon"/>
    <property type="match status" value="1"/>
</dbReference>
<feature type="compositionally biased region" description="Acidic residues" evidence="8">
    <location>
        <begin position="450"/>
        <end position="461"/>
    </location>
</feature>
<dbReference type="OrthoDB" id="424572at2759"/>
<dbReference type="RefSeq" id="XP_031853163.1">
    <property type="nucleotide sequence ID" value="XM_031997272.1"/>
</dbReference>
<dbReference type="GO" id="GO:0005829">
    <property type="term" value="C:cytosol"/>
    <property type="evidence" value="ECO:0007669"/>
    <property type="project" value="UniProtKB-SubCell"/>
</dbReference>
<dbReference type="SUPFAM" id="SSF53448">
    <property type="entry name" value="Nucleotide-diphospho-sugar transferases"/>
    <property type="match status" value="1"/>
</dbReference>
<dbReference type="InterPro" id="IPR051956">
    <property type="entry name" value="eIF2B_epsilon"/>
</dbReference>
<feature type="compositionally biased region" description="Basic and acidic residues" evidence="8">
    <location>
        <begin position="432"/>
        <end position="449"/>
    </location>
</feature>
<dbReference type="GeneID" id="43581372"/>
<dbReference type="Gene3D" id="1.25.40.180">
    <property type="match status" value="1"/>
</dbReference>
<evidence type="ECO:0000259" key="9">
    <source>
        <dbReference type="PROSITE" id="PS51363"/>
    </source>
</evidence>
<dbReference type="InterPro" id="IPR003307">
    <property type="entry name" value="W2_domain"/>
</dbReference>
<dbReference type="GO" id="GO:0005085">
    <property type="term" value="F:guanyl-nucleotide exchange factor activity"/>
    <property type="evidence" value="ECO:0007669"/>
    <property type="project" value="InterPro"/>
</dbReference>
<dbReference type="AlphaFoldDB" id="A0A5E8BKA5"/>
<dbReference type="CDD" id="cd04197">
    <property type="entry name" value="eIF-2B_epsilon_N"/>
    <property type="match status" value="1"/>
</dbReference>
<evidence type="ECO:0000256" key="5">
    <source>
        <dbReference type="ARBA" id="ARBA00044144"/>
    </source>
</evidence>
<dbReference type="InterPro" id="IPR056764">
    <property type="entry name" value="LbH_EIF2B3/5"/>
</dbReference>
<dbReference type="GO" id="GO:0031369">
    <property type="term" value="F:translation initiation factor binding"/>
    <property type="evidence" value="ECO:0007669"/>
    <property type="project" value="InterPro"/>
</dbReference>
<dbReference type="InterPro" id="IPR029044">
    <property type="entry name" value="Nucleotide-diphossugar_trans"/>
</dbReference>
<evidence type="ECO:0000256" key="2">
    <source>
        <dbReference type="ARBA" id="ARBA00007878"/>
    </source>
</evidence>
<keyword evidence="4" id="KW-0396">Initiation factor</keyword>
<dbReference type="Gene3D" id="3.90.550.10">
    <property type="entry name" value="Spore Coat Polysaccharide Biosynthesis Protein SpsA, Chain A"/>
    <property type="match status" value="1"/>
</dbReference>
<dbReference type="InterPro" id="IPR005835">
    <property type="entry name" value="NTP_transferase_dom"/>
</dbReference>
<keyword evidence="11" id="KW-1185">Reference proteome</keyword>
<evidence type="ECO:0000313" key="10">
    <source>
        <dbReference type="EMBL" id="VVT50007.1"/>
    </source>
</evidence>
<dbReference type="PROSITE" id="PS51363">
    <property type="entry name" value="W2"/>
    <property type="match status" value="1"/>
</dbReference>
<comment type="subcellular location">
    <subcellularLocation>
        <location evidence="1">Cytoplasm</location>
        <location evidence="1">Cytosol</location>
    </subcellularLocation>
</comment>
<keyword evidence="4" id="KW-0648">Protein biosynthesis</keyword>
<gene>
    <name evidence="10" type="ORF">SAPINGB_P002554</name>
</gene>
<proteinExistence type="inferred from homology"/>
<dbReference type="PANTHER" id="PTHR45887:SF1">
    <property type="entry name" value="TRANSLATION INITIATION FACTOR EIF-2B SUBUNIT EPSILON"/>
    <property type="match status" value="1"/>
</dbReference>
<evidence type="ECO:0000313" key="11">
    <source>
        <dbReference type="Proteomes" id="UP000398389"/>
    </source>
</evidence>
<protein>
    <recommendedName>
        <fullName evidence="5">Translation initiation factor eIF2B subunit epsilon</fullName>
    </recommendedName>
    <alternativeName>
        <fullName evidence="6">eIF2B GDP-GTP exchange factor subunit epsilon</fullName>
    </alternativeName>
</protein>
<reference evidence="10 11" key="1">
    <citation type="submission" date="2019-09" db="EMBL/GenBank/DDBJ databases">
        <authorList>
            <person name="Brejova B."/>
        </authorList>
    </citation>
    <scope>NUCLEOTIDE SEQUENCE [LARGE SCALE GENOMIC DNA]</scope>
</reference>
<dbReference type="InterPro" id="IPR044123">
    <property type="entry name" value="W2_eIF2B_epsilon"/>
</dbReference>